<protein>
    <submittedName>
        <fullName evidence="1">Ribosomal protein S18</fullName>
    </submittedName>
</protein>
<keyword evidence="1" id="KW-0934">Plastid</keyword>
<evidence type="ECO:0000313" key="1">
    <source>
        <dbReference type="EMBL" id="QBC71850.1"/>
    </source>
</evidence>
<keyword evidence="1" id="KW-0689">Ribosomal protein</keyword>
<dbReference type="GO" id="GO:0005840">
    <property type="term" value="C:ribosome"/>
    <property type="evidence" value="ECO:0007669"/>
    <property type="project" value="UniProtKB-KW"/>
</dbReference>
<gene>
    <name evidence="1" type="primary">rps18</name>
</gene>
<sequence>MAELKKILQRRINRKRIHFEFE</sequence>
<dbReference type="EMBL" id="MK397919">
    <property type="protein sequence ID" value="QBC71850.1"/>
    <property type="molecule type" value="Genomic_DNA"/>
</dbReference>
<geneLocation type="plastid" evidence="1"/>
<keyword evidence="1" id="KW-0687">Ribonucleoprotein</keyword>
<dbReference type="AlphaFoldDB" id="A0A411K3E6"/>
<organism evidence="1">
    <name type="scientific">Drosera indica</name>
    <dbReference type="NCBI Taxonomy" id="16680"/>
    <lineage>
        <taxon>Eukaryota</taxon>
        <taxon>Viridiplantae</taxon>
        <taxon>Streptophyta</taxon>
        <taxon>Embryophyta</taxon>
        <taxon>Tracheophyta</taxon>
        <taxon>Spermatophyta</taxon>
        <taxon>Magnoliopsida</taxon>
        <taxon>eudicotyledons</taxon>
        <taxon>Gunneridae</taxon>
        <taxon>Pentapetalae</taxon>
        <taxon>Caryophyllales</taxon>
        <taxon>Droseraceae</taxon>
        <taxon>Drosera</taxon>
    </lineage>
</organism>
<reference evidence="1" key="1">
    <citation type="journal article" date="2019" name="Mol. Phylogenet. Evol.">
        <title>Plastid phylogenomic insights into the evolution of Caryophyllales.</title>
        <authorList>
            <person name="Yao G."/>
            <person name="Jin J.J."/>
            <person name="Li H.T."/>
            <person name="Yang J.B."/>
            <person name="Shiva Mandala V."/>
            <person name="Croley M."/>
            <person name="Mostow R."/>
            <person name="Douglas N.A."/>
            <person name="Chase M.W."/>
            <person name="Christenhusz M.J."/>
            <person name="Soltis D.E."/>
            <person name="Soltis P.S."/>
            <person name="Smith S.A."/>
            <person name="Brockington S.F."/>
            <person name="Moore M.J."/>
            <person name="Yi T.S."/>
            <person name="Li D.Z."/>
        </authorList>
    </citation>
    <scope>NUCLEOTIDE SEQUENCE</scope>
</reference>
<proteinExistence type="predicted"/>
<accession>A0A411K3E6</accession>
<name>A0A411K3E6_9CARY</name>